<dbReference type="RefSeq" id="WP_210653356.1">
    <property type="nucleotide sequence ID" value="NZ_JAGKQQ010000001.1"/>
</dbReference>
<dbReference type="NCBIfam" id="TIGR02996">
    <property type="entry name" value="rpt_mate_G_obs"/>
    <property type="match status" value="1"/>
</dbReference>
<dbReference type="PANTHER" id="PTHR47432:SF1">
    <property type="entry name" value="CELL WALL ASSEMBLY REGULATOR SMI1"/>
    <property type="match status" value="1"/>
</dbReference>
<dbReference type="SMART" id="SM00860">
    <property type="entry name" value="SMI1_KNR4"/>
    <property type="match status" value="1"/>
</dbReference>
<organism evidence="2 3">
    <name type="scientific">Gemmata palustris</name>
    <dbReference type="NCBI Taxonomy" id="2822762"/>
    <lineage>
        <taxon>Bacteria</taxon>
        <taxon>Pseudomonadati</taxon>
        <taxon>Planctomycetota</taxon>
        <taxon>Planctomycetia</taxon>
        <taxon>Gemmatales</taxon>
        <taxon>Gemmataceae</taxon>
        <taxon>Gemmata</taxon>
    </lineage>
</organism>
<accession>A0ABS5BNI0</accession>
<dbReference type="EMBL" id="JAGKQQ010000001">
    <property type="protein sequence ID" value="MBP3955266.1"/>
    <property type="molecule type" value="Genomic_DNA"/>
</dbReference>
<dbReference type="Proteomes" id="UP000676565">
    <property type="component" value="Unassembled WGS sequence"/>
</dbReference>
<reference evidence="2 3" key="1">
    <citation type="submission" date="2021-04" db="EMBL/GenBank/DDBJ databases">
        <authorList>
            <person name="Ivanova A."/>
        </authorList>
    </citation>
    <scope>NUCLEOTIDE SEQUENCE [LARGE SCALE GENOMIC DNA]</scope>
    <source>
        <strain evidence="2 3">G18</strain>
    </source>
</reference>
<dbReference type="InterPro" id="IPR014338">
    <property type="entry name" value="CHP02996_rpt-companion-dom"/>
</dbReference>
<evidence type="ECO:0000313" key="2">
    <source>
        <dbReference type="EMBL" id="MBP3955266.1"/>
    </source>
</evidence>
<evidence type="ECO:0000313" key="3">
    <source>
        <dbReference type="Proteomes" id="UP000676565"/>
    </source>
</evidence>
<sequence>MNEDGAFLAAIKADPSDDTTRLVFADWLDERGRRGGEFIRAECALAAEPSGSAKWHEALARYRRAGEGLSEEWRGAIGRYPLAHWLAASARSAWVRLENWCRQHYPALLEALAPGATGEEIEELERAIGQPLPPDVRESFAIHNGNNSFIFGCELQTTQGAAHDWQIWRDVAGHNEEFRDRHKSFPVGAVALDYTNAGWVPLTRDAGGNHIGVDLAPGPAGTVGQVIIFGRDEDQKCASASGWAEFLADYATFLESGAAGEFDPNSSDPLAWYSNALGDRHPHDVLRKWRMEGKWPWRAPEPGATAPTS</sequence>
<keyword evidence="3" id="KW-1185">Reference proteome</keyword>
<dbReference type="Pfam" id="PF09346">
    <property type="entry name" value="SMI1_KNR4"/>
    <property type="match status" value="1"/>
</dbReference>
<dbReference type="Gene3D" id="3.40.1580.10">
    <property type="entry name" value="SMI1/KNR4-like"/>
    <property type="match status" value="1"/>
</dbReference>
<comment type="caution">
    <text evidence="2">The sequence shown here is derived from an EMBL/GenBank/DDBJ whole genome shotgun (WGS) entry which is preliminary data.</text>
</comment>
<evidence type="ECO:0000259" key="1">
    <source>
        <dbReference type="SMART" id="SM00860"/>
    </source>
</evidence>
<gene>
    <name evidence="2" type="ORF">J8F10_08230</name>
</gene>
<dbReference type="InterPro" id="IPR018958">
    <property type="entry name" value="Knr4/Smi1-like_dom"/>
</dbReference>
<protein>
    <submittedName>
        <fullName evidence="2">SMI1/KNR4 family protein</fullName>
    </submittedName>
</protein>
<dbReference type="SUPFAM" id="SSF160631">
    <property type="entry name" value="SMI1/KNR4-like"/>
    <property type="match status" value="1"/>
</dbReference>
<name>A0ABS5BNI0_9BACT</name>
<dbReference type="PANTHER" id="PTHR47432">
    <property type="entry name" value="CELL WALL ASSEMBLY REGULATOR SMI1"/>
    <property type="match status" value="1"/>
</dbReference>
<dbReference type="InterPro" id="IPR051873">
    <property type="entry name" value="KNR4/SMI1_regulator"/>
</dbReference>
<feature type="domain" description="Knr4/Smi1-like" evidence="1">
    <location>
        <begin position="115"/>
        <end position="249"/>
    </location>
</feature>
<proteinExistence type="predicted"/>
<dbReference type="InterPro" id="IPR037883">
    <property type="entry name" value="Knr4/Smi1-like_sf"/>
</dbReference>